<dbReference type="SUPFAM" id="SSF53098">
    <property type="entry name" value="Ribonuclease H-like"/>
    <property type="match status" value="1"/>
</dbReference>
<dbReference type="InterPro" id="IPR001584">
    <property type="entry name" value="Integrase_cat-core"/>
</dbReference>
<dbReference type="EMBL" id="BAAABX010000097">
    <property type="protein sequence ID" value="GAA0439759.1"/>
    <property type="molecule type" value="Genomic_DNA"/>
</dbReference>
<reference evidence="4 5" key="1">
    <citation type="journal article" date="2019" name="Int. J. Syst. Evol. Microbiol.">
        <title>The Global Catalogue of Microorganisms (GCM) 10K type strain sequencing project: providing services to taxonomists for standard genome sequencing and annotation.</title>
        <authorList>
            <consortium name="The Broad Institute Genomics Platform"/>
            <consortium name="The Broad Institute Genome Sequencing Center for Infectious Disease"/>
            <person name="Wu L."/>
            <person name="Ma J."/>
        </authorList>
    </citation>
    <scope>NUCLEOTIDE SEQUENCE [LARGE SCALE GENOMIC DNA]</scope>
    <source>
        <strain evidence="4 5">JCM 4788</strain>
    </source>
</reference>
<gene>
    <name evidence="4" type="ORF">GCM10010357_71360</name>
</gene>
<dbReference type="InterPro" id="IPR036397">
    <property type="entry name" value="RNaseH_sf"/>
</dbReference>
<protein>
    <submittedName>
        <fullName evidence="4">Mu transposase C-terminal domain-containing protein</fullName>
    </submittedName>
</protein>
<dbReference type="PANTHER" id="PTHR35004:SF6">
    <property type="entry name" value="TRANSPOSASE"/>
    <property type="match status" value="1"/>
</dbReference>
<accession>A0ABN0ZA99</accession>
<proteinExistence type="predicted"/>
<dbReference type="RefSeq" id="WP_344033317.1">
    <property type="nucleotide sequence ID" value="NZ_BAAABX010000097.1"/>
</dbReference>
<dbReference type="PROSITE" id="PS50994">
    <property type="entry name" value="INTEGRASE"/>
    <property type="match status" value="1"/>
</dbReference>
<feature type="coiled-coil region" evidence="1">
    <location>
        <begin position="424"/>
        <end position="451"/>
    </location>
</feature>
<dbReference type="Proteomes" id="UP001500879">
    <property type="component" value="Unassembled WGS sequence"/>
</dbReference>
<feature type="region of interest" description="Disordered" evidence="2">
    <location>
        <begin position="486"/>
        <end position="533"/>
    </location>
</feature>
<sequence length="533" mass="59680">MHPHEHQPPAPDSTSLRVIAVRRLLHLKDTQQLTRTRITGVADAFGVAPRTVERWITNALDHNGTYTPAGRLRFEPTPHMLEVVARWRGNVTAAHRELQTENTPGQHLPALPTFHRGVNRHLSPGQRAGLRGGEQARRRYDVWGKRERHHRNYAWETDHVEASVHVTIDGHQHKPWITWFVDCATDAICGLAITPHRPSREGVLAALRDALLRDGHHGPFGGIPGRIRVDGGKEFLSNIVSEALGAFAVELIRLPPYTPQGKGCVEAINGAVKDMLFADMPGYTQAPTLPGGKPLDPDQPLLSFESFVLLVHDWVHWWNHEHPIKALDGQTPAQAWENDLTPLFDATPTELHTYTLERHGKPLKISNSGVRWRGRNYLDDWMHGQVGEKVTLRYMPHHDHRVELYDPATGRHLGPGFMAEQATREQIRALKRAQRREADRLRARLKKAEKNRRIRYAAATTPQPPQPLDAITETQALQQLRSLDGLTPSTEALPGFIPLPEPSDGWTLPLPGPRAAIPPDHSPAGDNAESGDQ</sequence>
<evidence type="ECO:0000313" key="5">
    <source>
        <dbReference type="Proteomes" id="UP001500879"/>
    </source>
</evidence>
<dbReference type="Gene3D" id="3.30.420.10">
    <property type="entry name" value="Ribonuclease H-like superfamily/Ribonuclease H"/>
    <property type="match status" value="1"/>
</dbReference>
<evidence type="ECO:0000313" key="4">
    <source>
        <dbReference type="EMBL" id="GAA0439759.1"/>
    </source>
</evidence>
<dbReference type="InterPro" id="IPR012337">
    <property type="entry name" value="RNaseH-like_sf"/>
</dbReference>
<keyword evidence="5" id="KW-1185">Reference proteome</keyword>
<evidence type="ECO:0000256" key="1">
    <source>
        <dbReference type="SAM" id="Coils"/>
    </source>
</evidence>
<organism evidence="4 5">
    <name type="scientific">Streptomyces luteireticuli</name>
    <dbReference type="NCBI Taxonomy" id="173858"/>
    <lineage>
        <taxon>Bacteria</taxon>
        <taxon>Bacillati</taxon>
        <taxon>Actinomycetota</taxon>
        <taxon>Actinomycetes</taxon>
        <taxon>Kitasatosporales</taxon>
        <taxon>Streptomycetaceae</taxon>
        <taxon>Streptomyces</taxon>
    </lineage>
</organism>
<evidence type="ECO:0000256" key="2">
    <source>
        <dbReference type="SAM" id="MobiDB-lite"/>
    </source>
</evidence>
<dbReference type="PANTHER" id="PTHR35004">
    <property type="entry name" value="TRANSPOSASE RV3428C-RELATED"/>
    <property type="match status" value="1"/>
</dbReference>
<comment type="caution">
    <text evidence="4">The sequence shown here is derived from an EMBL/GenBank/DDBJ whole genome shotgun (WGS) entry which is preliminary data.</text>
</comment>
<feature type="domain" description="Integrase catalytic" evidence="3">
    <location>
        <begin position="145"/>
        <end position="340"/>
    </location>
</feature>
<keyword evidence="1" id="KW-0175">Coiled coil</keyword>
<evidence type="ECO:0000259" key="3">
    <source>
        <dbReference type="PROSITE" id="PS50994"/>
    </source>
</evidence>
<dbReference type="InterPro" id="IPR015378">
    <property type="entry name" value="Transposase-like_Mu_C"/>
</dbReference>
<name>A0ABN0ZA99_9ACTN</name>
<dbReference type="Pfam" id="PF09299">
    <property type="entry name" value="Mu-transpos_C"/>
    <property type="match status" value="1"/>
</dbReference>